<feature type="region of interest" description="Disordered" evidence="2">
    <location>
        <begin position="184"/>
        <end position="253"/>
    </location>
</feature>
<dbReference type="GeneID" id="78274939"/>
<feature type="compositionally biased region" description="Low complexity" evidence="2">
    <location>
        <begin position="184"/>
        <end position="218"/>
    </location>
</feature>
<dbReference type="AlphaFoldDB" id="A0A1U7NP57"/>
<feature type="chain" id="PRO_5012143264" description="MucBP domain-containing protein" evidence="4">
    <location>
        <begin position="25"/>
        <end position="324"/>
    </location>
</feature>
<feature type="compositionally biased region" description="Polar residues" evidence="2">
    <location>
        <begin position="270"/>
        <end position="280"/>
    </location>
</feature>
<dbReference type="STRING" id="1862672.BO225_03125"/>
<dbReference type="Proteomes" id="UP000186705">
    <property type="component" value="Unassembled WGS sequence"/>
</dbReference>
<proteinExistence type="predicted"/>
<reference evidence="6 7" key="1">
    <citation type="submission" date="2016-11" db="EMBL/GenBank/DDBJ databases">
        <title>Description of two novel members of the family Erysipelotrichaceae: Ileibacterium lipovorans gen. nov., sp. nov. and Dubosiella newyorkensis, gen. nov., sp. nov.</title>
        <authorList>
            <person name="Cox L.M."/>
            <person name="Sohn J."/>
            <person name="Tyrrell K.L."/>
            <person name="Citron D.M."/>
            <person name="Lawson P.A."/>
            <person name="Patel N.B."/>
            <person name="Iizumi T."/>
            <person name="Perez-Perez G.I."/>
            <person name="Goldstein E.J."/>
            <person name="Blaser M.J."/>
        </authorList>
    </citation>
    <scope>NUCLEOTIDE SEQUENCE [LARGE SCALE GENOMIC DNA]</scope>
    <source>
        <strain evidence="6 7">NYU-BL-A4</strain>
    </source>
</reference>
<keyword evidence="7" id="KW-1185">Reference proteome</keyword>
<evidence type="ECO:0000313" key="7">
    <source>
        <dbReference type="Proteomes" id="UP000186705"/>
    </source>
</evidence>
<keyword evidence="3" id="KW-0472">Membrane</keyword>
<keyword evidence="3" id="KW-1133">Transmembrane helix</keyword>
<feature type="transmembrane region" description="Helical" evidence="3">
    <location>
        <begin position="285"/>
        <end position="305"/>
    </location>
</feature>
<protein>
    <recommendedName>
        <fullName evidence="5">MucBP domain-containing protein</fullName>
    </recommendedName>
</protein>
<dbReference type="EMBL" id="MPKA01000052">
    <property type="protein sequence ID" value="OLU47273.1"/>
    <property type="molecule type" value="Genomic_DNA"/>
</dbReference>
<feature type="domain" description="MucBP" evidence="5">
    <location>
        <begin position="118"/>
        <end position="177"/>
    </location>
</feature>
<evidence type="ECO:0000256" key="2">
    <source>
        <dbReference type="SAM" id="MobiDB-lite"/>
    </source>
</evidence>
<name>A0A1U7NP57_9FIRM</name>
<comment type="caution">
    <text evidence="6">The sequence shown here is derived from an EMBL/GenBank/DDBJ whole genome shotgun (WGS) entry which is preliminary data.</text>
</comment>
<feature type="signal peptide" evidence="4">
    <location>
        <begin position="1"/>
        <end position="24"/>
    </location>
</feature>
<evidence type="ECO:0000259" key="5">
    <source>
        <dbReference type="Pfam" id="PF06458"/>
    </source>
</evidence>
<gene>
    <name evidence="6" type="ORF">BO225_03125</name>
</gene>
<keyword evidence="3" id="KW-0812">Transmembrane</keyword>
<dbReference type="InterPro" id="IPR009459">
    <property type="entry name" value="MucBP_dom"/>
</dbReference>
<feature type="compositionally biased region" description="Low complexity" evidence="2">
    <location>
        <begin position="226"/>
        <end position="253"/>
    </location>
</feature>
<evidence type="ECO:0000256" key="1">
    <source>
        <dbReference type="ARBA" id="ARBA00022737"/>
    </source>
</evidence>
<feature type="region of interest" description="Disordered" evidence="2">
    <location>
        <begin position="261"/>
        <end position="280"/>
    </location>
</feature>
<dbReference type="Pfam" id="PF06458">
    <property type="entry name" value="MucBP"/>
    <property type="match status" value="1"/>
</dbReference>
<keyword evidence="1" id="KW-0677">Repeat</keyword>
<evidence type="ECO:0000256" key="3">
    <source>
        <dbReference type="SAM" id="Phobius"/>
    </source>
</evidence>
<sequence>MKKKLLFSLLSVFFFCFSFLPIRAEESSYPYTIRIYSGKQGTIDGQEMVETIVQPGASISDLFSLERVQLDNDKYYVKGFKESGKDNNTMAQPLPAIAKEDADFVIVYGIKGEGTQYTIQYVDQAGNALAQPQTFYGNVGDRPVVAYRYFEGYLPQAYNLVRTLSANAAENQFTFVYAPIEQPQTTTPATPAQPTTPTTPTQPTTPAAPTTPDNQTPTEEGTTPAEDQTTTPGQDQTPTEEGTTPTTPQQPQDLIDLDEEDVPLAGPNSKPATNNQTKSSSINPWMIGLIVLALIALAGGGYYFYRKKKAEDEVLKRLHKEDQE</sequence>
<dbReference type="Gene3D" id="3.10.20.320">
    <property type="entry name" value="Putative peptidoglycan bound protein (lpxtg motif)"/>
    <property type="match status" value="1"/>
</dbReference>
<accession>A0A1U7NP57</accession>
<organism evidence="6 7">
    <name type="scientific">Dubosiella newyorkensis</name>
    <dbReference type="NCBI Taxonomy" id="1862672"/>
    <lineage>
        <taxon>Bacteria</taxon>
        <taxon>Bacillati</taxon>
        <taxon>Bacillota</taxon>
        <taxon>Erysipelotrichia</taxon>
        <taxon>Erysipelotrichales</taxon>
        <taxon>Erysipelotrichaceae</taxon>
        <taxon>Dubosiella</taxon>
    </lineage>
</organism>
<evidence type="ECO:0000313" key="6">
    <source>
        <dbReference type="EMBL" id="OLU47273.1"/>
    </source>
</evidence>
<dbReference type="RefSeq" id="WP_076340832.1">
    <property type="nucleotide sequence ID" value="NZ_CAMQHV010000097.1"/>
</dbReference>
<dbReference type="OrthoDB" id="1098018at2"/>
<evidence type="ECO:0000256" key="4">
    <source>
        <dbReference type="SAM" id="SignalP"/>
    </source>
</evidence>
<keyword evidence="4" id="KW-0732">Signal</keyword>